<protein>
    <submittedName>
        <fullName evidence="1">Uncharacterized protein</fullName>
    </submittedName>
</protein>
<sequence length="274" mass="29633">MTYALNTTATLTFDAGKSFSQRRMASLLTHLMDELSLSGNKSCTETLSGVLLSGPELAGQLTLDTAHGETRLELKLRPSDTACGMPLDGIDAKLAEMAYILASRLTPRHVIWSDTEVRLPCDVFLAGLDAQFGGRRPARPAADAERVVPIRRRAYFAAPRRARPALSSNDHLSRALTNRLETPRYDAHIQAYEAQIRLAVTHVCDEEELAALREEYGIVPLDERVAEIAAQAPGKIYEVARSEPARAAAAVVLMAGVFLGLDTTGAMAAVTAAF</sequence>
<keyword evidence="2" id="KW-1185">Reference proteome</keyword>
<evidence type="ECO:0000313" key="2">
    <source>
        <dbReference type="Proteomes" id="UP001597135"/>
    </source>
</evidence>
<accession>A0ABW3ZFS7</accession>
<dbReference type="EMBL" id="JBHTMU010000006">
    <property type="protein sequence ID" value="MFD1341783.1"/>
    <property type="molecule type" value="Genomic_DNA"/>
</dbReference>
<evidence type="ECO:0000313" key="1">
    <source>
        <dbReference type="EMBL" id="MFD1341783.1"/>
    </source>
</evidence>
<dbReference type="RefSeq" id="WP_386801849.1">
    <property type="nucleotide sequence ID" value="NZ_JBHTMU010000006.1"/>
</dbReference>
<dbReference type="Proteomes" id="UP001597135">
    <property type="component" value="Unassembled WGS sequence"/>
</dbReference>
<gene>
    <name evidence="1" type="ORF">ACFQ4E_05055</name>
</gene>
<comment type="caution">
    <text evidence="1">The sequence shown here is derived from an EMBL/GenBank/DDBJ whole genome shotgun (WGS) entry which is preliminary data.</text>
</comment>
<organism evidence="1 2">
    <name type="scientific">Litorisediminicola beolgyonensis</name>
    <dbReference type="NCBI Taxonomy" id="1173614"/>
    <lineage>
        <taxon>Bacteria</taxon>
        <taxon>Pseudomonadati</taxon>
        <taxon>Pseudomonadota</taxon>
        <taxon>Alphaproteobacteria</taxon>
        <taxon>Rhodobacterales</taxon>
        <taxon>Paracoccaceae</taxon>
        <taxon>Litorisediminicola</taxon>
    </lineage>
</organism>
<name>A0ABW3ZFS7_9RHOB</name>
<proteinExistence type="predicted"/>
<reference evidence="2" key="1">
    <citation type="journal article" date="2019" name="Int. J. Syst. Evol. Microbiol.">
        <title>The Global Catalogue of Microorganisms (GCM) 10K type strain sequencing project: providing services to taxonomists for standard genome sequencing and annotation.</title>
        <authorList>
            <consortium name="The Broad Institute Genomics Platform"/>
            <consortium name="The Broad Institute Genome Sequencing Center for Infectious Disease"/>
            <person name="Wu L."/>
            <person name="Ma J."/>
        </authorList>
    </citation>
    <scope>NUCLEOTIDE SEQUENCE [LARGE SCALE GENOMIC DNA]</scope>
    <source>
        <strain evidence="2">CCUG 62953</strain>
    </source>
</reference>